<dbReference type="CDD" id="cd00590">
    <property type="entry name" value="RRM_SF"/>
    <property type="match status" value="1"/>
</dbReference>
<dbReference type="GeneID" id="30201119"/>
<dbReference type="InterPro" id="IPR000504">
    <property type="entry name" value="RRM_dom"/>
</dbReference>
<dbReference type="InterPro" id="IPR012677">
    <property type="entry name" value="Nucleotide-bd_a/b_plait_sf"/>
</dbReference>
<organism evidence="3 4">
    <name type="scientific">Wickerhamomyces anomalus (strain ATCC 58044 / CBS 1984 / NCYC 433 / NRRL Y-366-8)</name>
    <name type="common">Yeast</name>
    <name type="synonym">Hansenula anomala</name>
    <dbReference type="NCBI Taxonomy" id="683960"/>
    <lineage>
        <taxon>Eukaryota</taxon>
        <taxon>Fungi</taxon>
        <taxon>Dikarya</taxon>
        <taxon>Ascomycota</taxon>
        <taxon>Saccharomycotina</taxon>
        <taxon>Saccharomycetes</taxon>
        <taxon>Phaffomycetales</taxon>
        <taxon>Wickerhamomycetaceae</taxon>
        <taxon>Wickerhamomyces</taxon>
    </lineage>
</organism>
<name>A0A1E3NV44_WICAA</name>
<dbReference type="Proteomes" id="UP000094112">
    <property type="component" value="Unassembled WGS sequence"/>
</dbReference>
<dbReference type="Gene3D" id="3.30.70.330">
    <property type="match status" value="1"/>
</dbReference>
<dbReference type="RefSeq" id="XP_019036161.1">
    <property type="nucleotide sequence ID" value="XM_019183873.1"/>
</dbReference>
<dbReference type="GO" id="GO:0003723">
    <property type="term" value="F:RNA binding"/>
    <property type="evidence" value="ECO:0007669"/>
    <property type="project" value="UniProtKB-UniRule"/>
</dbReference>
<protein>
    <recommendedName>
        <fullName evidence="2">RRM domain-containing protein</fullName>
    </recommendedName>
</protein>
<sequence length="96" mass="11012">MSSSIRVSNLPKDVTEETIHSLFLSFGNILSITSQKNYIDIQFQEISDAQAALDNMTGFKLFDSYLQVSKISEYNPLDSLEEKKPIWEQNHVLNQE</sequence>
<dbReference type="STRING" id="683960.A0A1E3NV44"/>
<accession>A0A1E3NV44</accession>
<keyword evidence="1" id="KW-0694">RNA-binding</keyword>
<dbReference type="Pfam" id="PF00076">
    <property type="entry name" value="RRM_1"/>
    <property type="match status" value="1"/>
</dbReference>
<evidence type="ECO:0000313" key="3">
    <source>
        <dbReference type="EMBL" id="ODQ56954.1"/>
    </source>
</evidence>
<evidence type="ECO:0000259" key="2">
    <source>
        <dbReference type="PROSITE" id="PS50102"/>
    </source>
</evidence>
<dbReference type="EMBL" id="KV454214">
    <property type="protein sequence ID" value="ODQ56954.1"/>
    <property type="molecule type" value="Genomic_DNA"/>
</dbReference>
<dbReference type="AlphaFoldDB" id="A0A1E3NV44"/>
<dbReference type="PROSITE" id="PS50102">
    <property type="entry name" value="RRM"/>
    <property type="match status" value="1"/>
</dbReference>
<evidence type="ECO:0000256" key="1">
    <source>
        <dbReference type="PROSITE-ProRule" id="PRU00176"/>
    </source>
</evidence>
<evidence type="ECO:0000313" key="4">
    <source>
        <dbReference type="Proteomes" id="UP000094112"/>
    </source>
</evidence>
<dbReference type="SUPFAM" id="SSF54928">
    <property type="entry name" value="RNA-binding domain, RBD"/>
    <property type="match status" value="1"/>
</dbReference>
<gene>
    <name evidence="3" type="ORF">WICANDRAFT_65217</name>
</gene>
<feature type="domain" description="RRM" evidence="2">
    <location>
        <begin position="3"/>
        <end position="73"/>
    </location>
</feature>
<keyword evidence="4" id="KW-1185">Reference proteome</keyword>
<proteinExistence type="predicted"/>
<dbReference type="InterPro" id="IPR035979">
    <property type="entry name" value="RBD_domain_sf"/>
</dbReference>
<reference evidence="3 4" key="1">
    <citation type="journal article" date="2016" name="Proc. Natl. Acad. Sci. U.S.A.">
        <title>Comparative genomics of biotechnologically important yeasts.</title>
        <authorList>
            <person name="Riley R."/>
            <person name="Haridas S."/>
            <person name="Wolfe K.H."/>
            <person name="Lopes M.R."/>
            <person name="Hittinger C.T."/>
            <person name="Goeker M."/>
            <person name="Salamov A.A."/>
            <person name="Wisecaver J.H."/>
            <person name="Long T.M."/>
            <person name="Calvey C.H."/>
            <person name="Aerts A.L."/>
            <person name="Barry K.W."/>
            <person name="Choi C."/>
            <person name="Clum A."/>
            <person name="Coughlan A.Y."/>
            <person name="Deshpande S."/>
            <person name="Douglass A.P."/>
            <person name="Hanson S.J."/>
            <person name="Klenk H.-P."/>
            <person name="LaButti K.M."/>
            <person name="Lapidus A."/>
            <person name="Lindquist E.A."/>
            <person name="Lipzen A.M."/>
            <person name="Meier-Kolthoff J.P."/>
            <person name="Ohm R.A."/>
            <person name="Otillar R.P."/>
            <person name="Pangilinan J.L."/>
            <person name="Peng Y."/>
            <person name="Rokas A."/>
            <person name="Rosa C.A."/>
            <person name="Scheuner C."/>
            <person name="Sibirny A.A."/>
            <person name="Slot J.C."/>
            <person name="Stielow J.B."/>
            <person name="Sun H."/>
            <person name="Kurtzman C.P."/>
            <person name="Blackwell M."/>
            <person name="Grigoriev I.V."/>
            <person name="Jeffries T.W."/>
        </authorList>
    </citation>
    <scope>NUCLEOTIDE SEQUENCE [LARGE SCALE GENOMIC DNA]</scope>
    <source>
        <strain evidence="4">ATCC 58044 / CBS 1984 / NCYC 433 / NRRL Y-366-8</strain>
    </source>
</reference>
<dbReference type="SMART" id="SM00360">
    <property type="entry name" value="RRM"/>
    <property type="match status" value="1"/>
</dbReference>
<dbReference type="OrthoDB" id="4085284at2759"/>